<dbReference type="KEGG" id="vab:WPS_25380"/>
<dbReference type="SUPFAM" id="SSF51230">
    <property type="entry name" value="Single hybrid motif"/>
    <property type="match status" value="1"/>
</dbReference>
<keyword evidence="4 6" id="KW-0450">Lipoyl</keyword>
<evidence type="ECO:0000256" key="3">
    <source>
        <dbReference type="ARBA" id="ARBA00022679"/>
    </source>
</evidence>
<dbReference type="InterPro" id="IPR023213">
    <property type="entry name" value="CAT-like_dom_sf"/>
</dbReference>
<dbReference type="PROSITE" id="PS00189">
    <property type="entry name" value="LIPOYL"/>
    <property type="match status" value="1"/>
</dbReference>
<evidence type="ECO:0000256" key="4">
    <source>
        <dbReference type="ARBA" id="ARBA00022823"/>
    </source>
</evidence>
<dbReference type="InterPro" id="IPR000089">
    <property type="entry name" value="Biotin_lipoyl"/>
</dbReference>
<reference evidence="8 9" key="1">
    <citation type="journal article" date="2022" name="ISME Commun">
        <title>Vulcanimicrobium alpinus gen. nov. sp. nov., the first cultivated representative of the candidate phylum 'Eremiobacterota', is a metabolically versatile aerobic anoxygenic phototroph.</title>
        <authorList>
            <person name="Yabe S."/>
            <person name="Muto K."/>
            <person name="Abe K."/>
            <person name="Yokota A."/>
            <person name="Staudigel H."/>
            <person name="Tebo B.M."/>
        </authorList>
    </citation>
    <scope>NUCLEOTIDE SEQUENCE [LARGE SCALE GENOMIC DNA]</scope>
    <source>
        <strain evidence="8 9">WC8-2</strain>
    </source>
</reference>
<dbReference type="Pfam" id="PF00198">
    <property type="entry name" value="2-oxoacid_dh"/>
    <property type="match status" value="1"/>
</dbReference>
<evidence type="ECO:0000259" key="7">
    <source>
        <dbReference type="PROSITE" id="PS50968"/>
    </source>
</evidence>
<dbReference type="EC" id="2.3.1.-" evidence="6"/>
<dbReference type="PROSITE" id="PS50968">
    <property type="entry name" value="BIOTINYL_LIPOYL"/>
    <property type="match status" value="1"/>
</dbReference>
<dbReference type="PANTHER" id="PTHR43178">
    <property type="entry name" value="DIHYDROLIPOAMIDE ACETYLTRANSFERASE COMPONENT OF PYRUVATE DEHYDROGENASE COMPLEX"/>
    <property type="match status" value="1"/>
</dbReference>
<proteinExistence type="inferred from homology"/>
<dbReference type="PANTHER" id="PTHR43178:SF5">
    <property type="entry name" value="LIPOAMIDE ACYLTRANSFERASE COMPONENT OF BRANCHED-CHAIN ALPHA-KETO ACID DEHYDROGENASE COMPLEX, MITOCHONDRIAL"/>
    <property type="match status" value="1"/>
</dbReference>
<evidence type="ECO:0000256" key="5">
    <source>
        <dbReference type="ARBA" id="ARBA00023315"/>
    </source>
</evidence>
<dbReference type="AlphaFoldDB" id="A0AAN1XXL8"/>
<dbReference type="Proteomes" id="UP001317532">
    <property type="component" value="Chromosome"/>
</dbReference>
<dbReference type="EMBL" id="AP025523">
    <property type="protein sequence ID" value="BDE07262.1"/>
    <property type="molecule type" value="Genomic_DNA"/>
</dbReference>
<dbReference type="CDD" id="cd06849">
    <property type="entry name" value="lipoyl_domain"/>
    <property type="match status" value="1"/>
</dbReference>
<dbReference type="InterPro" id="IPR050743">
    <property type="entry name" value="2-oxoacid_DH_E2_comp"/>
</dbReference>
<dbReference type="GO" id="GO:0031405">
    <property type="term" value="F:lipoic acid binding"/>
    <property type="evidence" value="ECO:0007669"/>
    <property type="project" value="TreeGrafter"/>
</dbReference>
<name>A0AAN1XXL8_UNVUL</name>
<dbReference type="Pfam" id="PF00364">
    <property type="entry name" value="Biotin_lipoyl"/>
    <property type="match status" value="1"/>
</dbReference>
<dbReference type="Gene3D" id="3.30.559.10">
    <property type="entry name" value="Chloramphenicol acetyltransferase-like domain"/>
    <property type="match status" value="1"/>
</dbReference>
<dbReference type="Gene3D" id="2.40.50.100">
    <property type="match status" value="1"/>
</dbReference>
<evidence type="ECO:0000313" key="9">
    <source>
        <dbReference type="Proteomes" id="UP001317532"/>
    </source>
</evidence>
<evidence type="ECO:0000256" key="2">
    <source>
        <dbReference type="ARBA" id="ARBA00007317"/>
    </source>
</evidence>
<accession>A0AAN1XXL8</accession>
<keyword evidence="9" id="KW-1185">Reference proteome</keyword>
<dbReference type="InterPro" id="IPR011053">
    <property type="entry name" value="Single_hybrid_motif"/>
</dbReference>
<keyword evidence="3 6" id="KW-0808">Transferase</keyword>
<gene>
    <name evidence="8" type="ORF">WPS_25380</name>
</gene>
<protein>
    <recommendedName>
        <fullName evidence="6">Dihydrolipoamide acetyltransferase component of pyruvate dehydrogenase complex</fullName>
        <ecNumber evidence="6">2.3.1.-</ecNumber>
    </recommendedName>
</protein>
<feature type="domain" description="Lipoyl-binding" evidence="7">
    <location>
        <begin position="1"/>
        <end position="75"/>
    </location>
</feature>
<keyword evidence="5 6" id="KW-0012">Acyltransferase</keyword>
<dbReference type="RefSeq" id="WP_317994866.1">
    <property type="nucleotide sequence ID" value="NZ_AP025523.1"/>
</dbReference>
<sequence>MNVEFPKLADTLVDGLVSAWYKKPGDAVNRGEPLFAVETDKVNTDVESPQDGILAEILVLEGERAEVGQILARFADATPAGMHTAVSRPVAPPTLTKAGGLTAMRKRIAERMTEARATIAQGSCAVQIDLSAVDRGGRAWTAYFVRAFGRALNADRIGVAVEILGGLVVPVVSQANAASLDAIAAQIADLAARARSGALTAHDVGGATATVTNVGATGTLLAFPLVAPGESAILAPGAIVDGRGWLALCYDRARFDEYAADRVLADVARKLRDVRAD</sequence>
<evidence type="ECO:0000313" key="8">
    <source>
        <dbReference type="EMBL" id="BDE07262.1"/>
    </source>
</evidence>
<dbReference type="GO" id="GO:0016407">
    <property type="term" value="F:acetyltransferase activity"/>
    <property type="evidence" value="ECO:0007669"/>
    <property type="project" value="TreeGrafter"/>
</dbReference>
<dbReference type="SUPFAM" id="SSF52777">
    <property type="entry name" value="CoA-dependent acyltransferases"/>
    <property type="match status" value="1"/>
</dbReference>
<organism evidence="8 9">
    <name type="scientific">Vulcanimicrobium alpinum</name>
    <dbReference type="NCBI Taxonomy" id="3016050"/>
    <lineage>
        <taxon>Bacteria</taxon>
        <taxon>Bacillati</taxon>
        <taxon>Vulcanimicrobiota</taxon>
        <taxon>Vulcanimicrobiia</taxon>
        <taxon>Vulcanimicrobiales</taxon>
        <taxon>Vulcanimicrobiaceae</taxon>
        <taxon>Vulcanimicrobium</taxon>
    </lineage>
</organism>
<evidence type="ECO:0000256" key="1">
    <source>
        <dbReference type="ARBA" id="ARBA00001938"/>
    </source>
</evidence>
<evidence type="ECO:0000256" key="6">
    <source>
        <dbReference type="RuleBase" id="RU003423"/>
    </source>
</evidence>
<comment type="similarity">
    <text evidence="2 6">Belongs to the 2-oxoacid dehydrogenase family.</text>
</comment>
<comment type="cofactor">
    <cofactor evidence="1 6">
        <name>(R)-lipoate</name>
        <dbReference type="ChEBI" id="CHEBI:83088"/>
    </cofactor>
</comment>
<dbReference type="InterPro" id="IPR003016">
    <property type="entry name" value="2-oxoA_DH_lipoyl-BS"/>
</dbReference>
<dbReference type="InterPro" id="IPR001078">
    <property type="entry name" value="2-oxoacid_DH_actylTfrase"/>
</dbReference>
<dbReference type="GO" id="GO:0005737">
    <property type="term" value="C:cytoplasm"/>
    <property type="evidence" value="ECO:0007669"/>
    <property type="project" value="TreeGrafter"/>
</dbReference>